<accession>A0A7J0EPV3</accession>
<gene>
    <name evidence="2" type="ORF">Acr_06g0004550</name>
</gene>
<dbReference type="Gene3D" id="2.60.120.10">
    <property type="entry name" value="Jelly Rolls"/>
    <property type="match status" value="1"/>
</dbReference>
<dbReference type="InterPro" id="IPR050253">
    <property type="entry name" value="Seed_Storage-Functional"/>
</dbReference>
<evidence type="ECO:0000313" key="3">
    <source>
        <dbReference type="Proteomes" id="UP000585474"/>
    </source>
</evidence>
<comment type="caution">
    <text evidence="2">The sequence shown here is derived from an EMBL/GenBank/DDBJ whole genome shotgun (WGS) entry which is preliminary data.</text>
</comment>
<dbReference type="Proteomes" id="UP000585474">
    <property type="component" value="Unassembled WGS sequence"/>
</dbReference>
<protein>
    <recommendedName>
        <fullName evidence="1">Cupin type-1 domain-containing protein</fullName>
    </recommendedName>
</protein>
<dbReference type="SUPFAM" id="SSF51182">
    <property type="entry name" value="RmlC-like cupins"/>
    <property type="match status" value="1"/>
</dbReference>
<sequence>MRTQVADKKVFEGDGGSYWSWSSSKFPLLSEAKVGAGRLLLHPHGFALPHYADSSKIGYVVQGSCTVGMVFPNTSKEKVVTIKQGDAIPVCMGVVSWWVQRRRLRFGRHIRRRNLQSSRSGRIHLLLIDRNDGRLKGFSTEFITRAYNLNKEEASKLVTSQTGIGLN</sequence>
<feature type="domain" description="Cupin type-1" evidence="1">
    <location>
        <begin position="3"/>
        <end position="155"/>
    </location>
</feature>
<evidence type="ECO:0000259" key="1">
    <source>
        <dbReference type="SMART" id="SM00835"/>
    </source>
</evidence>
<keyword evidence="3" id="KW-1185">Reference proteome</keyword>
<dbReference type="InterPro" id="IPR014710">
    <property type="entry name" value="RmlC-like_jellyroll"/>
</dbReference>
<dbReference type="SMART" id="SM00835">
    <property type="entry name" value="Cupin_1"/>
    <property type="match status" value="1"/>
</dbReference>
<dbReference type="OrthoDB" id="735591at2759"/>
<dbReference type="AlphaFoldDB" id="A0A7J0EPV3"/>
<dbReference type="Pfam" id="PF00190">
    <property type="entry name" value="Cupin_1"/>
    <property type="match status" value="1"/>
</dbReference>
<dbReference type="PANTHER" id="PTHR31189">
    <property type="entry name" value="OS03G0336100 PROTEIN-RELATED"/>
    <property type="match status" value="1"/>
</dbReference>
<dbReference type="EMBL" id="BJWL01000006">
    <property type="protein sequence ID" value="GFY88515.1"/>
    <property type="molecule type" value="Genomic_DNA"/>
</dbReference>
<proteinExistence type="predicted"/>
<dbReference type="PANTHER" id="PTHR31189:SF45">
    <property type="entry name" value="OS09G0552500 PROTEIN"/>
    <property type="match status" value="1"/>
</dbReference>
<name>A0A7J0EPV3_9ERIC</name>
<dbReference type="InterPro" id="IPR006045">
    <property type="entry name" value="Cupin_1"/>
</dbReference>
<organism evidence="2 3">
    <name type="scientific">Actinidia rufa</name>
    <dbReference type="NCBI Taxonomy" id="165716"/>
    <lineage>
        <taxon>Eukaryota</taxon>
        <taxon>Viridiplantae</taxon>
        <taxon>Streptophyta</taxon>
        <taxon>Embryophyta</taxon>
        <taxon>Tracheophyta</taxon>
        <taxon>Spermatophyta</taxon>
        <taxon>Magnoliopsida</taxon>
        <taxon>eudicotyledons</taxon>
        <taxon>Gunneridae</taxon>
        <taxon>Pentapetalae</taxon>
        <taxon>asterids</taxon>
        <taxon>Ericales</taxon>
        <taxon>Actinidiaceae</taxon>
        <taxon>Actinidia</taxon>
    </lineage>
</organism>
<dbReference type="InterPro" id="IPR011051">
    <property type="entry name" value="RmlC_Cupin_sf"/>
</dbReference>
<reference evidence="2 3" key="1">
    <citation type="submission" date="2019-07" db="EMBL/GenBank/DDBJ databases">
        <title>De Novo Assembly of kiwifruit Actinidia rufa.</title>
        <authorList>
            <person name="Sugita-Konishi S."/>
            <person name="Sato K."/>
            <person name="Mori E."/>
            <person name="Abe Y."/>
            <person name="Kisaki G."/>
            <person name="Hamano K."/>
            <person name="Suezawa K."/>
            <person name="Otani M."/>
            <person name="Fukuda T."/>
            <person name="Manabe T."/>
            <person name="Gomi K."/>
            <person name="Tabuchi M."/>
            <person name="Akimitsu K."/>
            <person name="Kataoka I."/>
        </authorList>
    </citation>
    <scope>NUCLEOTIDE SEQUENCE [LARGE SCALE GENOMIC DNA]</scope>
    <source>
        <strain evidence="3">cv. Fuchu</strain>
    </source>
</reference>
<evidence type="ECO:0000313" key="2">
    <source>
        <dbReference type="EMBL" id="GFY88515.1"/>
    </source>
</evidence>